<dbReference type="Proteomes" id="UP001379945">
    <property type="component" value="Unassembled WGS sequence"/>
</dbReference>
<keyword evidence="1" id="KW-0472">Membrane</keyword>
<reference evidence="2 3" key="1">
    <citation type="submission" date="2024-04" db="EMBL/GenBank/DDBJ databases">
        <title>Novel species of the genus Ideonella isolated from streams.</title>
        <authorList>
            <person name="Lu H."/>
        </authorList>
    </citation>
    <scope>NUCLEOTIDE SEQUENCE [LARGE SCALE GENOMIC DNA]</scope>
    <source>
        <strain evidence="2 3">LYT19W</strain>
    </source>
</reference>
<organism evidence="2 3">
    <name type="scientific">Ideonella margarita</name>
    <dbReference type="NCBI Taxonomy" id="2984191"/>
    <lineage>
        <taxon>Bacteria</taxon>
        <taxon>Pseudomonadati</taxon>
        <taxon>Pseudomonadota</taxon>
        <taxon>Betaproteobacteria</taxon>
        <taxon>Burkholderiales</taxon>
        <taxon>Sphaerotilaceae</taxon>
        <taxon>Ideonella</taxon>
    </lineage>
</organism>
<feature type="transmembrane region" description="Helical" evidence="1">
    <location>
        <begin position="27"/>
        <end position="43"/>
    </location>
</feature>
<gene>
    <name evidence="2" type="ORF">AACH00_01665</name>
</gene>
<evidence type="ECO:0000313" key="3">
    <source>
        <dbReference type="Proteomes" id="UP001379945"/>
    </source>
</evidence>
<evidence type="ECO:0008006" key="4">
    <source>
        <dbReference type="Google" id="ProtNLM"/>
    </source>
</evidence>
<keyword evidence="3" id="KW-1185">Reference proteome</keyword>
<protein>
    <recommendedName>
        <fullName evidence="4">Toxin CptA</fullName>
    </recommendedName>
</protein>
<keyword evidence="1" id="KW-0812">Transmembrane</keyword>
<keyword evidence="1" id="KW-1133">Transmembrane helix</keyword>
<accession>A0ABU9C316</accession>
<name>A0ABU9C316_9BURK</name>
<proteinExistence type="predicted"/>
<evidence type="ECO:0000313" key="2">
    <source>
        <dbReference type="EMBL" id="MEK8045049.1"/>
    </source>
</evidence>
<dbReference type="EMBL" id="JBBUTI010000001">
    <property type="protein sequence ID" value="MEK8045049.1"/>
    <property type="molecule type" value="Genomic_DNA"/>
</dbReference>
<sequence>MIVALLNVLLWSGQLLAAEAQWPWIILALLCVLAMWPACRSFWRAVAGRENQEATSPVLRWSEGAWQLLHTRVDGAPVLEAATKTAAEVTAERGTPELLLDLGQHLLLSWRADDTKSLRCIALSSKPGHLAAWHALRVALHARQPFTGQPAR</sequence>
<comment type="caution">
    <text evidence="2">The sequence shown here is derived from an EMBL/GenBank/DDBJ whole genome shotgun (WGS) entry which is preliminary data.</text>
</comment>
<dbReference type="RefSeq" id="WP_341397199.1">
    <property type="nucleotide sequence ID" value="NZ_JBBUTI010000001.1"/>
</dbReference>
<evidence type="ECO:0000256" key="1">
    <source>
        <dbReference type="SAM" id="Phobius"/>
    </source>
</evidence>